<reference evidence="2" key="1">
    <citation type="journal article" date="2023" name="Mol. Phylogenet. Evol.">
        <title>Genome-scale phylogeny and comparative genomics of the fungal order Sordariales.</title>
        <authorList>
            <person name="Hensen N."/>
            <person name="Bonometti L."/>
            <person name="Westerberg I."/>
            <person name="Brannstrom I.O."/>
            <person name="Guillou S."/>
            <person name="Cros-Aarteil S."/>
            <person name="Calhoun S."/>
            <person name="Haridas S."/>
            <person name="Kuo A."/>
            <person name="Mondo S."/>
            <person name="Pangilinan J."/>
            <person name="Riley R."/>
            <person name="LaButti K."/>
            <person name="Andreopoulos B."/>
            <person name="Lipzen A."/>
            <person name="Chen C."/>
            <person name="Yan M."/>
            <person name="Daum C."/>
            <person name="Ng V."/>
            <person name="Clum A."/>
            <person name="Steindorff A."/>
            <person name="Ohm R.A."/>
            <person name="Martin F."/>
            <person name="Silar P."/>
            <person name="Natvig D.O."/>
            <person name="Lalanne C."/>
            <person name="Gautier V."/>
            <person name="Ament-Velasquez S.L."/>
            <person name="Kruys A."/>
            <person name="Hutchinson M.I."/>
            <person name="Powell A.J."/>
            <person name="Barry K."/>
            <person name="Miller A.N."/>
            <person name="Grigoriev I.V."/>
            <person name="Debuchy R."/>
            <person name="Gladieux P."/>
            <person name="Hiltunen Thoren M."/>
            <person name="Johannesson H."/>
        </authorList>
    </citation>
    <scope>NUCLEOTIDE SEQUENCE</scope>
    <source>
        <strain evidence="2">CBS 955.72</strain>
    </source>
</reference>
<reference evidence="2" key="2">
    <citation type="submission" date="2023-06" db="EMBL/GenBank/DDBJ databases">
        <authorList>
            <consortium name="Lawrence Berkeley National Laboratory"/>
            <person name="Haridas S."/>
            <person name="Hensen N."/>
            <person name="Bonometti L."/>
            <person name="Westerberg I."/>
            <person name="Brannstrom I.O."/>
            <person name="Guillou S."/>
            <person name="Cros-Aarteil S."/>
            <person name="Calhoun S."/>
            <person name="Kuo A."/>
            <person name="Mondo S."/>
            <person name="Pangilinan J."/>
            <person name="Riley R."/>
            <person name="Labutti K."/>
            <person name="Andreopoulos B."/>
            <person name="Lipzen A."/>
            <person name="Chen C."/>
            <person name="Yanf M."/>
            <person name="Daum C."/>
            <person name="Ng V."/>
            <person name="Clum A."/>
            <person name="Steindorff A."/>
            <person name="Ohm R."/>
            <person name="Martin F."/>
            <person name="Silar P."/>
            <person name="Natvig D."/>
            <person name="Lalanne C."/>
            <person name="Gautier V."/>
            <person name="Ament-Velasquez S.L."/>
            <person name="Kruys A."/>
            <person name="Hutchinson M.I."/>
            <person name="Powell A.J."/>
            <person name="Barry K."/>
            <person name="Miller A.N."/>
            <person name="Grigoriev I.V."/>
            <person name="Debuchy R."/>
            <person name="Gladieux P."/>
            <person name="Thoren M.H."/>
            <person name="Johannesson H."/>
        </authorList>
    </citation>
    <scope>NUCLEOTIDE SEQUENCE</scope>
    <source>
        <strain evidence="2">CBS 955.72</strain>
    </source>
</reference>
<dbReference type="Gene3D" id="3.40.50.720">
    <property type="entry name" value="NAD(P)-binding Rossmann-like Domain"/>
    <property type="match status" value="1"/>
</dbReference>
<protein>
    <submittedName>
        <fullName evidence="2">Uncharacterized protein</fullName>
    </submittedName>
</protein>
<dbReference type="AlphaFoldDB" id="A0AAJ0MIT7"/>
<dbReference type="Proteomes" id="UP001275084">
    <property type="component" value="Unassembled WGS sequence"/>
</dbReference>
<evidence type="ECO:0000313" key="3">
    <source>
        <dbReference type="Proteomes" id="UP001275084"/>
    </source>
</evidence>
<dbReference type="EMBL" id="JAUIQD010000002">
    <property type="protein sequence ID" value="KAK3360546.1"/>
    <property type="molecule type" value="Genomic_DNA"/>
</dbReference>
<proteinExistence type="predicted"/>
<dbReference type="SUPFAM" id="SSF51735">
    <property type="entry name" value="NAD(P)-binding Rossmann-fold domains"/>
    <property type="match status" value="1"/>
</dbReference>
<feature type="region of interest" description="Disordered" evidence="1">
    <location>
        <begin position="82"/>
        <end position="103"/>
    </location>
</feature>
<sequence length="103" mass="11433">MHITVAPASTQTGQAAIRFLLADPSSPAVRGVYRNLTKVPDEFKLHPRFEAVQGDINDASSLHFEGSDAVLNIQPAIYEDRDTIAPPRPCRATSRRQSRRLHL</sequence>
<accession>A0AAJ0MIT7</accession>
<feature type="compositionally biased region" description="Basic residues" evidence="1">
    <location>
        <begin position="93"/>
        <end position="103"/>
    </location>
</feature>
<organism evidence="2 3">
    <name type="scientific">Lasiosphaeria hispida</name>
    <dbReference type="NCBI Taxonomy" id="260671"/>
    <lineage>
        <taxon>Eukaryota</taxon>
        <taxon>Fungi</taxon>
        <taxon>Dikarya</taxon>
        <taxon>Ascomycota</taxon>
        <taxon>Pezizomycotina</taxon>
        <taxon>Sordariomycetes</taxon>
        <taxon>Sordariomycetidae</taxon>
        <taxon>Sordariales</taxon>
        <taxon>Lasiosphaeriaceae</taxon>
        <taxon>Lasiosphaeria</taxon>
    </lineage>
</organism>
<evidence type="ECO:0000256" key="1">
    <source>
        <dbReference type="SAM" id="MobiDB-lite"/>
    </source>
</evidence>
<dbReference type="InterPro" id="IPR036291">
    <property type="entry name" value="NAD(P)-bd_dom_sf"/>
</dbReference>
<keyword evidence="3" id="KW-1185">Reference proteome</keyword>
<name>A0AAJ0MIT7_9PEZI</name>
<gene>
    <name evidence="2" type="ORF">B0T25DRAFT_535862</name>
</gene>
<evidence type="ECO:0000313" key="2">
    <source>
        <dbReference type="EMBL" id="KAK3360546.1"/>
    </source>
</evidence>
<comment type="caution">
    <text evidence="2">The sequence shown here is derived from an EMBL/GenBank/DDBJ whole genome shotgun (WGS) entry which is preliminary data.</text>
</comment>